<dbReference type="Proteomes" id="UP000612893">
    <property type="component" value="Unassembled WGS sequence"/>
</dbReference>
<evidence type="ECO:0000256" key="3">
    <source>
        <dbReference type="ARBA" id="ARBA00022729"/>
    </source>
</evidence>
<sequence>MSEPADRRLDPERHIWVPWTRRKFMGAAGLAVGGLGVAPLLEACGGGSGSQGTSSTPSVKVPQARSGASIRLLQWVHFVPAADNEFIRQCNEFGTKFGVKVAVERITADQLQTKTAAAVESSSGPDIIQMQYGWPHLYTSQCEDVTNDVNILKQKLGAVASVNDAFCKVDGVYRAVPFTIVPNAFTYRTDYFQQAGIASWPKTWDEFTQAAGKLKSVKPISQTDGHAYGDSLTMWNPVLWSFGGREVNADGKTVVINSKETRNAIKWAQKTVQAGFVVHPEWLDPDNNQAYHADRISATLNGASIYIREKVEFHRFDKVTDNGVVPAGPKGLFTMNLIFDHAVMKYSSEKETARALLLYLMEKDNYLKYTKIAGGYNAGPFAAFDDDPVFVGPDADPKMKAFQQVVKPGKWPGWPAPPSKQTAQAQTQYITADMFAKSLQNNGTGDLESAVKEAESRLKAIFERPS</sequence>
<dbReference type="PANTHER" id="PTHR43649">
    <property type="entry name" value="ARABINOSE-BINDING PROTEIN-RELATED"/>
    <property type="match status" value="1"/>
</dbReference>
<dbReference type="NCBIfam" id="TIGR01409">
    <property type="entry name" value="TAT_signal_seq"/>
    <property type="match status" value="1"/>
</dbReference>
<dbReference type="SUPFAM" id="SSF53850">
    <property type="entry name" value="Periplasmic binding protein-like II"/>
    <property type="match status" value="1"/>
</dbReference>
<dbReference type="EMBL" id="JAEKNR010000136">
    <property type="protein sequence ID" value="MBJ7598926.1"/>
    <property type="molecule type" value="Genomic_DNA"/>
</dbReference>
<evidence type="ECO:0000313" key="5">
    <source>
        <dbReference type="Proteomes" id="UP000612893"/>
    </source>
</evidence>
<dbReference type="InterPro" id="IPR050490">
    <property type="entry name" value="Bact_solute-bd_prot1"/>
</dbReference>
<accession>A0A934N7W1</accession>
<gene>
    <name evidence="4" type="ORF">JF922_12695</name>
</gene>
<dbReference type="Gene3D" id="3.40.190.10">
    <property type="entry name" value="Periplasmic binding protein-like II"/>
    <property type="match status" value="1"/>
</dbReference>
<proteinExistence type="inferred from homology"/>
<dbReference type="Pfam" id="PF01547">
    <property type="entry name" value="SBP_bac_1"/>
    <property type="match status" value="1"/>
</dbReference>
<dbReference type="AlphaFoldDB" id="A0A934N7W1"/>
<dbReference type="RefSeq" id="WP_338202170.1">
    <property type="nucleotide sequence ID" value="NZ_JAEKNR010000136.1"/>
</dbReference>
<keyword evidence="2" id="KW-0813">Transport</keyword>
<reference evidence="4" key="1">
    <citation type="submission" date="2020-10" db="EMBL/GenBank/DDBJ databases">
        <title>Ca. Dormibacterota MAGs.</title>
        <authorList>
            <person name="Montgomery K."/>
        </authorList>
    </citation>
    <scope>NUCLEOTIDE SEQUENCE [LARGE SCALE GENOMIC DNA]</scope>
    <source>
        <strain evidence="4">SC8812_S17_10</strain>
    </source>
</reference>
<dbReference type="PROSITE" id="PS51318">
    <property type="entry name" value="TAT"/>
    <property type="match status" value="1"/>
</dbReference>
<keyword evidence="3" id="KW-0732">Signal</keyword>
<dbReference type="InterPro" id="IPR006059">
    <property type="entry name" value="SBP"/>
</dbReference>
<protein>
    <submittedName>
        <fullName evidence="4">Extracellular solute-binding protein</fullName>
    </submittedName>
</protein>
<organism evidence="4 5">
    <name type="scientific">Candidatus Nephthysia bennettiae</name>
    <dbReference type="NCBI Taxonomy" id="3127016"/>
    <lineage>
        <taxon>Bacteria</taxon>
        <taxon>Bacillati</taxon>
        <taxon>Candidatus Dormiibacterota</taxon>
        <taxon>Candidatus Dormibacteria</taxon>
        <taxon>Candidatus Dormibacterales</taxon>
        <taxon>Candidatus Dormibacteraceae</taxon>
        <taxon>Candidatus Nephthysia</taxon>
    </lineage>
</organism>
<comment type="caution">
    <text evidence="4">The sequence shown here is derived from an EMBL/GenBank/DDBJ whole genome shotgun (WGS) entry which is preliminary data.</text>
</comment>
<dbReference type="InterPro" id="IPR019546">
    <property type="entry name" value="TAT_signal_bac_arc"/>
</dbReference>
<evidence type="ECO:0000256" key="1">
    <source>
        <dbReference type="ARBA" id="ARBA00008520"/>
    </source>
</evidence>
<comment type="similarity">
    <text evidence="1">Belongs to the bacterial solute-binding protein 1 family.</text>
</comment>
<dbReference type="PANTHER" id="PTHR43649:SF34">
    <property type="entry name" value="ABC TRANSPORTER PERIPLASMIC-BINDING PROTEIN YCJN-RELATED"/>
    <property type="match status" value="1"/>
</dbReference>
<name>A0A934N7W1_9BACT</name>
<keyword evidence="5" id="KW-1185">Reference proteome</keyword>
<evidence type="ECO:0000313" key="4">
    <source>
        <dbReference type="EMBL" id="MBJ7598926.1"/>
    </source>
</evidence>
<evidence type="ECO:0000256" key="2">
    <source>
        <dbReference type="ARBA" id="ARBA00022448"/>
    </source>
</evidence>
<dbReference type="InterPro" id="IPR006311">
    <property type="entry name" value="TAT_signal"/>
</dbReference>